<feature type="region of interest" description="Disordered" evidence="1">
    <location>
        <begin position="8"/>
        <end position="32"/>
    </location>
</feature>
<protein>
    <submittedName>
        <fullName evidence="2">Uncharacterized protein</fullName>
    </submittedName>
</protein>
<sequence>GLGFIRSVEEVSKTHSDQPKLTRGESDVNRAPERLPQKIAEVFEDQCKETVILASDCIEGIRPADEVSNANTKLRVRGNAGSPKYIKVGSDPEMDLWYDVRSGQLKLAGKDVAKFFEPSVEEIADAFQKQRRATAMPINHVVLVGGYADSNFLYQGIQNHPAFSNVQLCRPGSYGNKAVADGAVSFHIDHLVTSRTARFTYGIECLHHYNSNLAEHRERGRTQFVGPSGYMMLPKGFSSILVKGTQVSEEEEFRRSFVVDQFSRSEFTSVKTPILAYRGSNLQPIWVDKEAAYFTDMCTVVANTSKLIHSINPLRSLNGGTYYRLDIDVILLFGLTELKAQISWKDRGVEKRSPASIVYSEI</sequence>
<dbReference type="SUPFAM" id="SSF53067">
    <property type="entry name" value="Actin-like ATPase domain"/>
    <property type="match status" value="1"/>
</dbReference>
<dbReference type="PANTHER" id="PTHR14187:SF5">
    <property type="entry name" value="HEAT SHOCK 70 KDA PROTEIN 12A"/>
    <property type="match status" value="1"/>
</dbReference>
<reference evidence="3" key="2">
    <citation type="submission" date="2015-01" db="EMBL/GenBank/DDBJ databases">
        <title>Evolutionary Origins and Diversification of the Mycorrhizal Mutualists.</title>
        <authorList>
            <consortium name="DOE Joint Genome Institute"/>
            <consortium name="Mycorrhizal Genomics Consortium"/>
            <person name="Kohler A."/>
            <person name="Kuo A."/>
            <person name="Nagy L.G."/>
            <person name="Floudas D."/>
            <person name="Copeland A."/>
            <person name="Barry K.W."/>
            <person name="Cichocki N."/>
            <person name="Veneault-Fourrey C."/>
            <person name="LaButti K."/>
            <person name="Lindquist E.A."/>
            <person name="Lipzen A."/>
            <person name="Lundell T."/>
            <person name="Morin E."/>
            <person name="Murat C."/>
            <person name="Riley R."/>
            <person name="Ohm R."/>
            <person name="Sun H."/>
            <person name="Tunlid A."/>
            <person name="Henrissat B."/>
            <person name="Grigoriev I.V."/>
            <person name="Hibbett D.S."/>
            <person name="Martin F."/>
        </authorList>
    </citation>
    <scope>NUCLEOTIDE SEQUENCE [LARGE SCALE GENOMIC DNA]</scope>
    <source>
        <strain evidence="3">Ve08.2h10</strain>
    </source>
</reference>
<dbReference type="AlphaFoldDB" id="A0A0D0DW20"/>
<accession>A0A0D0DW20</accession>
<dbReference type="HOGENOM" id="CLU_009958_0_0_1"/>
<name>A0A0D0DW20_9AGAM</name>
<reference evidence="2 3" key="1">
    <citation type="submission" date="2014-04" db="EMBL/GenBank/DDBJ databases">
        <authorList>
            <consortium name="DOE Joint Genome Institute"/>
            <person name="Kuo A."/>
            <person name="Kohler A."/>
            <person name="Jargeat P."/>
            <person name="Nagy L.G."/>
            <person name="Floudas D."/>
            <person name="Copeland A."/>
            <person name="Barry K.W."/>
            <person name="Cichocki N."/>
            <person name="Veneault-Fourrey C."/>
            <person name="LaButti K."/>
            <person name="Lindquist E.A."/>
            <person name="Lipzen A."/>
            <person name="Lundell T."/>
            <person name="Morin E."/>
            <person name="Murat C."/>
            <person name="Sun H."/>
            <person name="Tunlid A."/>
            <person name="Henrissat B."/>
            <person name="Grigoriev I.V."/>
            <person name="Hibbett D.S."/>
            <person name="Martin F."/>
            <person name="Nordberg H.P."/>
            <person name="Cantor M.N."/>
            <person name="Hua S.X."/>
        </authorList>
    </citation>
    <scope>NUCLEOTIDE SEQUENCE [LARGE SCALE GENOMIC DNA]</scope>
    <source>
        <strain evidence="2 3">Ve08.2h10</strain>
    </source>
</reference>
<dbReference type="STRING" id="930991.A0A0D0DW20"/>
<dbReference type="EMBL" id="KN825145">
    <property type="protein sequence ID" value="KIK93911.1"/>
    <property type="molecule type" value="Genomic_DNA"/>
</dbReference>
<evidence type="ECO:0000313" key="2">
    <source>
        <dbReference type="EMBL" id="KIK93911.1"/>
    </source>
</evidence>
<feature type="non-terminal residue" evidence="2">
    <location>
        <position position="362"/>
    </location>
</feature>
<evidence type="ECO:0000313" key="3">
    <source>
        <dbReference type="Proteomes" id="UP000054538"/>
    </source>
</evidence>
<organism evidence="2 3">
    <name type="scientific">Paxillus rubicundulus Ve08.2h10</name>
    <dbReference type="NCBI Taxonomy" id="930991"/>
    <lineage>
        <taxon>Eukaryota</taxon>
        <taxon>Fungi</taxon>
        <taxon>Dikarya</taxon>
        <taxon>Basidiomycota</taxon>
        <taxon>Agaricomycotina</taxon>
        <taxon>Agaricomycetes</taxon>
        <taxon>Agaricomycetidae</taxon>
        <taxon>Boletales</taxon>
        <taxon>Paxilineae</taxon>
        <taxon>Paxillaceae</taxon>
        <taxon>Paxillus</taxon>
    </lineage>
</organism>
<proteinExistence type="predicted"/>
<dbReference type="OrthoDB" id="2690657at2759"/>
<dbReference type="Proteomes" id="UP000054538">
    <property type="component" value="Unassembled WGS sequence"/>
</dbReference>
<keyword evidence="3" id="KW-1185">Reference proteome</keyword>
<dbReference type="InterPro" id="IPR043129">
    <property type="entry name" value="ATPase_NBD"/>
</dbReference>
<evidence type="ECO:0000256" key="1">
    <source>
        <dbReference type="SAM" id="MobiDB-lite"/>
    </source>
</evidence>
<dbReference type="PANTHER" id="PTHR14187">
    <property type="entry name" value="ALPHA KINASE/ELONGATION FACTOR 2 KINASE"/>
    <property type="match status" value="1"/>
</dbReference>
<gene>
    <name evidence="2" type="ORF">PAXRUDRAFT_12380</name>
</gene>
<dbReference type="InParanoid" id="A0A0D0DW20"/>